<evidence type="ECO:0000313" key="5">
    <source>
        <dbReference type="EMBL" id="MBC5684768.1"/>
    </source>
</evidence>
<dbReference type="EMBL" id="JACOPE010000001">
    <property type="protein sequence ID" value="MBC5684768.1"/>
    <property type="molecule type" value="Genomic_DNA"/>
</dbReference>
<dbReference type="GO" id="GO:0003677">
    <property type="term" value="F:DNA binding"/>
    <property type="evidence" value="ECO:0007669"/>
    <property type="project" value="UniProtKB-KW"/>
</dbReference>
<protein>
    <submittedName>
        <fullName evidence="5">LacI family DNA-binding transcriptional regulator</fullName>
    </submittedName>
</protein>
<organism evidence="5 6">
    <name type="scientific">Ruminococcus hominis</name>
    <dbReference type="NCBI Taxonomy" id="2763065"/>
    <lineage>
        <taxon>Bacteria</taxon>
        <taxon>Bacillati</taxon>
        <taxon>Bacillota</taxon>
        <taxon>Clostridia</taxon>
        <taxon>Eubacteriales</taxon>
        <taxon>Oscillospiraceae</taxon>
        <taxon>Ruminococcus</taxon>
    </lineage>
</organism>
<reference evidence="5 6" key="1">
    <citation type="submission" date="2020-08" db="EMBL/GenBank/DDBJ databases">
        <title>Genome public.</title>
        <authorList>
            <person name="Liu C."/>
            <person name="Sun Q."/>
        </authorList>
    </citation>
    <scope>NUCLEOTIDE SEQUENCE [LARGE SCALE GENOMIC DNA]</scope>
    <source>
        <strain evidence="5 6">NSJ-13</strain>
    </source>
</reference>
<evidence type="ECO:0000256" key="3">
    <source>
        <dbReference type="ARBA" id="ARBA00023163"/>
    </source>
</evidence>
<dbReference type="PROSITE" id="PS50932">
    <property type="entry name" value="HTH_LACI_2"/>
    <property type="match status" value="1"/>
</dbReference>
<dbReference type="InterPro" id="IPR000843">
    <property type="entry name" value="HTH_LacI"/>
</dbReference>
<sequence length="337" mass="37215">MSITSKELAKILNLSPAAISMALNNKPGVSTSTRKLVMETADKYGYDFSKLAEKHNLKGTIYFVIYKKHGAVVSDTPFFSELSEGIALGCKKADYKLKISYVYEDEDIVEKQLEEIQYSDCIGMIVLGTEMKPEDLKPFQKLPIPFVLIDSYFETVSCDCVLINNVQGAYLAASHLIRKTKKQPGYLHSSYDIGNFAERNSGFFKAVRAHGMSSAKSIVHLLTPSMDGAYADMKEIIEKGEELAPCYFADNDLIAMGAMKALKEAGYRIPQDIAIAGFDNLPFSKVFEPALTTINVPKLYMGEMAAARLVELLKSPSANPVKIEVGTALVERRSTDL</sequence>
<dbReference type="Pfam" id="PF13377">
    <property type="entry name" value="Peripla_BP_3"/>
    <property type="match status" value="1"/>
</dbReference>
<dbReference type="InterPro" id="IPR046335">
    <property type="entry name" value="LacI/GalR-like_sensor"/>
</dbReference>
<evidence type="ECO:0000259" key="4">
    <source>
        <dbReference type="PROSITE" id="PS50932"/>
    </source>
</evidence>
<dbReference type="Proteomes" id="UP000631576">
    <property type="component" value="Unassembled WGS sequence"/>
</dbReference>
<keyword evidence="2 5" id="KW-0238">DNA-binding</keyword>
<dbReference type="Gene3D" id="3.40.50.2300">
    <property type="match status" value="2"/>
</dbReference>
<dbReference type="InterPro" id="IPR028082">
    <property type="entry name" value="Peripla_BP_I"/>
</dbReference>
<dbReference type="SUPFAM" id="SSF53822">
    <property type="entry name" value="Periplasmic binding protein-like I"/>
    <property type="match status" value="1"/>
</dbReference>
<evidence type="ECO:0000313" key="6">
    <source>
        <dbReference type="Proteomes" id="UP000631576"/>
    </source>
</evidence>
<feature type="domain" description="HTH lacI-type" evidence="4">
    <location>
        <begin position="3"/>
        <end position="57"/>
    </location>
</feature>
<keyword evidence="6" id="KW-1185">Reference proteome</keyword>
<dbReference type="RefSeq" id="WP_186865510.1">
    <property type="nucleotide sequence ID" value="NZ_JACOPE010000001.1"/>
</dbReference>
<dbReference type="CDD" id="cd01392">
    <property type="entry name" value="HTH_LacI"/>
    <property type="match status" value="1"/>
</dbReference>
<evidence type="ECO:0000256" key="2">
    <source>
        <dbReference type="ARBA" id="ARBA00023125"/>
    </source>
</evidence>
<gene>
    <name evidence="5" type="ORF">H8S40_14700</name>
</gene>
<dbReference type="PANTHER" id="PTHR30146">
    <property type="entry name" value="LACI-RELATED TRANSCRIPTIONAL REPRESSOR"/>
    <property type="match status" value="1"/>
</dbReference>
<dbReference type="InterPro" id="IPR010982">
    <property type="entry name" value="Lambda_DNA-bd_dom_sf"/>
</dbReference>
<keyword evidence="1" id="KW-0805">Transcription regulation</keyword>
<proteinExistence type="predicted"/>
<accession>A0ABR7GCF9</accession>
<dbReference type="PANTHER" id="PTHR30146:SF154">
    <property type="entry name" value="TRANSCRIPTION REGULATOR, MEMBER OF GALR FAMILY"/>
    <property type="match status" value="1"/>
</dbReference>
<dbReference type="Gene3D" id="1.10.260.40">
    <property type="entry name" value="lambda repressor-like DNA-binding domains"/>
    <property type="match status" value="1"/>
</dbReference>
<dbReference type="SUPFAM" id="SSF47413">
    <property type="entry name" value="lambda repressor-like DNA-binding domains"/>
    <property type="match status" value="1"/>
</dbReference>
<evidence type="ECO:0000256" key="1">
    <source>
        <dbReference type="ARBA" id="ARBA00023015"/>
    </source>
</evidence>
<name>A0ABR7GCF9_9FIRM</name>
<comment type="caution">
    <text evidence="5">The sequence shown here is derived from an EMBL/GenBank/DDBJ whole genome shotgun (WGS) entry which is preliminary data.</text>
</comment>
<keyword evidence="3" id="KW-0804">Transcription</keyword>
<dbReference type="SMART" id="SM00354">
    <property type="entry name" value="HTH_LACI"/>
    <property type="match status" value="1"/>
</dbReference>